<accession>A0A0F4GD50</accession>
<evidence type="ECO:0000313" key="2">
    <source>
        <dbReference type="EMBL" id="KJX94115.1"/>
    </source>
</evidence>
<protein>
    <recommendedName>
        <fullName evidence="1">Alpha/beta hydrolase fold-3 domain-containing protein</fullName>
    </recommendedName>
</protein>
<comment type="caution">
    <text evidence="2">The sequence shown here is derived from an EMBL/GenBank/DDBJ whole genome shotgun (WGS) entry which is preliminary data.</text>
</comment>
<evidence type="ECO:0000259" key="1">
    <source>
        <dbReference type="Pfam" id="PF07859"/>
    </source>
</evidence>
<evidence type="ECO:0000313" key="3">
    <source>
        <dbReference type="Proteomes" id="UP000033647"/>
    </source>
</evidence>
<name>A0A0F4GD50_9PEZI</name>
<feature type="domain" description="Alpha/beta hydrolase fold-3" evidence="1">
    <location>
        <begin position="87"/>
        <end position="224"/>
    </location>
</feature>
<dbReference type="SUPFAM" id="SSF53474">
    <property type="entry name" value="alpha/beta-Hydrolases"/>
    <property type="match status" value="1"/>
</dbReference>
<dbReference type="STRING" id="1047168.A0A0F4GD50"/>
<organism evidence="2 3">
    <name type="scientific">Zymoseptoria brevis</name>
    <dbReference type="NCBI Taxonomy" id="1047168"/>
    <lineage>
        <taxon>Eukaryota</taxon>
        <taxon>Fungi</taxon>
        <taxon>Dikarya</taxon>
        <taxon>Ascomycota</taxon>
        <taxon>Pezizomycotina</taxon>
        <taxon>Dothideomycetes</taxon>
        <taxon>Dothideomycetidae</taxon>
        <taxon>Mycosphaerellales</taxon>
        <taxon>Mycosphaerellaceae</taxon>
        <taxon>Zymoseptoria</taxon>
    </lineage>
</organism>
<keyword evidence="3" id="KW-1185">Reference proteome</keyword>
<dbReference type="InterPro" id="IPR013094">
    <property type="entry name" value="AB_hydrolase_3"/>
</dbReference>
<dbReference type="InterPro" id="IPR029058">
    <property type="entry name" value="AB_hydrolase_fold"/>
</dbReference>
<dbReference type="AlphaFoldDB" id="A0A0F4GD50"/>
<sequence>MLRCRRRVFAVRQVLLSQTCRYSLPHGTRAAAETVSIPCGSNGSITLDIHHPTAAPPSSPTVAIFLPRGPLLSHPADDASNVSILRSVLPCHVVQINYRWSAFDKFPTPIHDVMAGYDWIVSNFLPKRAFTRPGRSERAGRIIVCGELAGGQLATALALTECRRGEPGIWAANVNMPIFDWTEFDELKGATASSVGLNITALLKRRNALFRKPQDYYDSFASPALFFRSASSQVPSRIKESPSDEMDELASLERMDFFREQMTLENAVTPSVEPEVEPVVLKQRKASRRFPSKALKLRLPQFRISTGTECPLLDQSMELAHVLRQSFERQAKSGELSQEDTAGRHAQYVEKPGLGLWDSSSSGRASILESAKWMAGTLTT</sequence>
<dbReference type="OrthoDB" id="5396420at2759"/>
<reference evidence="2 3" key="1">
    <citation type="submission" date="2015-03" db="EMBL/GenBank/DDBJ databases">
        <title>RNA-seq based gene annotation and comparative genomics of four Zymoseptoria species reveal species-specific pathogenicity related genes and transposable element activity.</title>
        <authorList>
            <person name="Grandaubert J."/>
            <person name="Bhattacharyya A."/>
            <person name="Stukenbrock E.H."/>
        </authorList>
    </citation>
    <scope>NUCLEOTIDE SEQUENCE [LARGE SCALE GENOMIC DNA]</scope>
    <source>
        <strain evidence="2 3">Zb18110</strain>
    </source>
</reference>
<dbReference type="GO" id="GO:0016787">
    <property type="term" value="F:hydrolase activity"/>
    <property type="evidence" value="ECO:0007669"/>
    <property type="project" value="InterPro"/>
</dbReference>
<dbReference type="Pfam" id="PF07859">
    <property type="entry name" value="Abhydrolase_3"/>
    <property type="match status" value="1"/>
</dbReference>
<dbReference type="Gene3D" id="3.40.50.1820">
    <property type="entry name" value="alpha/beta hydrolase"/>
    <property type="match status" value="1"/>
</dbReference>
<dbReference type="EMBL" id="LAFY01004175">
    <property type="protein sequence ID" value="KJX94115.1"/>
    <property type="molecule type" value="Genomic_DNA"/>
</dbReference>
<gene>
    <name evidence="2" type="ORF">TI39_contig4216g00003</name>
</gene>
<dbReference type="Proteomes" id="UP000033647">
    <property type="component" value="Unassembled WGS sequence"/>
</dbReference>
<proteinExistence type="predicted"/>